<feature type="region of interest" description="Disordered" evidence="1">
    <location>
        <begin position="360"/>
        <end position="385"/>
    </location>
</feature>
<feature type="domain" description="DUF4216" evidence="2">
    <location>
        <begin position="249"/>
        <end position="292"/>
    </location>
</feature>
<evidence type="ECO:0000313" key="4">
    <source>
        <dbReference type="EMBL" id="KAJ9545041.1"/>
    </source>
</evidence>
<feature type="compositionally biased region" description="Basic and acidic residues" evidence="1">
    <location>
        <begin position="363"/>
        <end position="375"/>
    </location>
</feature>
<evidence type="ECO:0000313" key="5">
    <source>
        <dbReference type="Proteomes" id="UP001172457"/>
    </source>
</evidence>
<dbReference type="PANTHER" id="PTHR48258:SF14">
    <property type="entry name" value="OS02G0583300 PROTEIN"/>
    <property type="match status" value="1"/>
</dbReference>
<dbReference type="InterPro" id="IPR025312">
    <property type="entry name" value="DUF4216"/>
</dbReference>
<feature type="domain" description="DUF4218" evidence="3">
    <location>
        <begin position="31"/>
        <end position="143"/>
    </location>
</feature>
<dbReference type="Pfam" id="PF13960">
    <property type="entry name" value="DUF4218"/>
    <property type="match status" value="1"/>
</dbReference>
<dbReference type="InterPro" id="IPR025452">
    <property type="entry name" value="DUF4218"/>
</dbReference>
<evidence type="ECO:0000259" key="3">
    <source>
        <dbReference type="Pfam" id="PF13960"/>
    </source>
</evidence>
<evidence type="ECO:0008006" key="6">
    <source>
        <dbReference type="Google" id="ProtNLM"/>
    </source>
</evidence>
<sequence length="573" mass="65581">MQRLLPIGVKAYLDPAISTPIIELCFFFKQICARNLMMSDMKKAEKQLINILCNFEQIFPPAFFDIMIHFVMHLPEEAIQGGPVYMRWMYPFERYMKKLENYVRNKARPEGSIAEGFVADEALTFCSWYLDGVPTRFNRPDRNEDAPIPTRELYVFQSVCTPISKRCRYKAGLHTSEDSGLNIYSEFAVEMPHESNLQTNFPRWFKNKINCVRAANDSQCSNELFALANGPSNASTYTACIVNGVRTDTQQRCVTKNNITSISTEIEWFVEDQYILATQAKQVFYLDDPSKSRQRGESSQNYRKVVQEVNHRKIWERDIVVEDDEDDVVHDSSSYDLSLCAELDHLTYTSLSIGQSIEVEDVPPPKDKEEDFIHDSEEDIDDNDDEDSYYEQNANNIIMAAVARGHGGDTGGDPPPSGNWLPPSGNCGGGGSKKGRGPARNVEMRAMWKKNGNRALPIEFDGEDLDSTWMLIGLNSAYYKSFIGNLMKELPLYYPRWDKVPTELKMPIMPKIQTYFDMEPHLRGPYSANIGLVVQRLCAESYKGAKNRFKEKWFDERGGSWNLNNYVKVLHPT</sequence>
<dbReference type="Proteomes" id="UP001172457">
    <property type="component" value="Chromosome 6"/>
</dbReference>
<dbReference type="EMBL" id="JARYMX010000006">
    <property type="protein sequence ID" value="KAJ9545041.1"/>
    <property type="molecule type" value="Genomic_DNA"/>
</dbReference>
<keyword evidence="5" id="KW-1185">Reference proteome</keyword>
<dbReference type="PANTHER" id="PTHR48258">
    <property type="entry name" value="DUF4218 DOMAIN-CONTAINING PROTEIN-RELATED"/>
    <property type="match status" value="1"/>
</dbReference>
<proteinExistence type="predicted"/>
<evidence type="ECO:0000256" key="1">
    <source>
        <dbReference type="SAM" id="MobiDB-lite"/>
    </source>
</evidence>
<feature type="compositionally biased region" description="Acidic residues" evidence="1">
    <location>
        <begin position="376"/>
        <end position="385"/>
    </location>
</feature>
<dbReference type="Pfam" id="PF13952">
    <property type="entry name" value="DUF4216"/>
    <property type="match status" value="1"/>
</dbReference>
<comment type="caution">
    <text evidence="4">The sequence shown here is derived from an EMBL/GenBank/DDBJ whole genome shotgun (WGS) entry which is preliminary data.</text>
</comment>
<evidence type="ECO:0000259" key="2">
    <source>
        <dbReference type="Pfam" id="PF13952"/>
    </source>
</evidence>
<feature type="region of interest" description="Disordered" evidence="1">
    <location>
        <begin position="405"/>
        <end position="439"/>
    </location>
</feature>
<accession>A0AA38T046</accession>
<dbReference type="AlphaFoldDB" id="A0AA38T046"/>
<name>A0AA38T046_9ASTR</name>
<gene>
    <name evidence="4" type="ORF">OSB04_024748</name>
</gene>
<protein>
    <recommendedName>
        <fullName evidence="6">DUF4218 domain-containing protein</fullName>
    </recommendedName>
</protein>
<organism evidence="4 5">
    <name type="scientific">Centaurea solstitialis</name>
    <name type="common">yellow star-thistle</name>
    <dbReference type="NCBI Taxonomy" id="347529"/>
    <lineage>
        <taxon>Eukaryota</taxon>
        <taxon>Viridiplantae</taxon>
        <taxon>Streptophyta</taxon>
        <taxon>Embryophyta</taxon>
        <taxon>Tracheophyta</taxon>
        <taxon>Spermatophyta</taxon>
        <taxon>Magnoliopsida</taxon>
        <taxon>eudicotyledons</taxon>
        <taxon>Gunneridae</taxon>
        <taxon>Pentapetalae</taxon>
        <taxon>asterids</taxon>
        <taxon>campanulids</taxon>
        <taxon>Asterales</taxon>
        <taxon>Asteraceae</taxon>
        <taxon>Carduoideae</taxon>
        <taxon>Cardueae</taxon>
        <taxon>Centaureinae</taxon>
        <taxon>Centaurea</taxon>
    </lineage>
</organism>
<reference evidence="4" key="1">
    <citation type="submission" date="2023-03" db="EMBL/GenBank/DDBJ databases">
        <title>Chromosome-scale reference genome and RAD-based genetic map of yellow starthistle (Centaurea solstitialis) reveal putative structural variation and QTLs associated with invader traits.</title>
        <authorList>
            <person name="Reatini B."/>
            <person name="Cang F.A."/>
            <person name="Jiang Q."/>
            <person name="Mckibben M.T.W."/>
            <person name="Barker M.S."/>
            <person name="Rieseberg L.H."/>
            <person name="Dlugosch K.M."/>
        </authorList>
    </citation>
    <scope>NUCLEOTIDE SEQUENCE</scope>
    <source>
        <strain evidence="4">CAN-66</strain>
        <tissue evidence="4">Leaf</tissue>
    </source>
</reference>